<evidence type="ECO:0000259" key="1">
    <source>
        <dbReference type="Pfam" id="PF04149"/>
    </source>
</evidence>
<dbReference type="Proteomes" id="UP000317422">
    <property type="component" value="Unassembled WGS sequence"/>
</dbReference>
<name>A0A543N6X0_9ACTN</name>
<evidence type="ECO:0000313" key="3">
    <source>
        <dbReference type="Proteomes" id="UP000317422"/>
    </source>
</evidence>
<dbReference type="OrthoDB" id="3482778at2"/>
<dbReference type="RefSeq" id="WP_141926020.1">
    <property type="nucleotide sequence ID" value="NZ_VFQC01000003.1"/>
</dbReference>
<dbReference type="AlphaFoldDB" id="A0A543N6X0"/>
<sequence length="63" mass="7235">MRHAPHWRKSSYSAPRSNNCVEIANPRQDVAAVRDSQNTNLEHLAFSGNEWAAFLRVLRDETL</sequence>
<evidence type="ECO:0000313" key="2">
    <source>
        <dbReference type="EMBL" id="TQN27585.1"/>
    </source>
</evidence>
<comment type="caution">
    <text evidence="2">The sequence shown here is derived from an EMBL/GenBank/DDBJ whole genome shotgun (WGS) entry which is preliminary data.</text>
</comment>
<dbReference type="Pfam" id="PF04149">
    <property type="entry name" value="DUF397"/>
    <property type="match status" value="1"/>
</dbReference>
<protein>
    <submittedName>
        <fullName evidence="2">Uncharacterized protein DUF397</fullName>
    </submittedName>
</protein>
<accession>A0A543N6X0</accession>
<feature type="domain" description="DUF397" evidence="1">
    <location>
        <begin position="6"/>
        <end position="58"/>
    </location>
</feature>
<dbReference type="EMBL" id="VFQC01000003">
    <property type="protein sequence ID" value="TQN27585.1"/>
    <property type="molecule type" value="Genomic_DNA"/>
</dbReference>
<dbReference type="InterPro" id="IPR007278">
    <property type="entry name" value="DUF397"/>
</dbReference>
<keyword evidence="3" id="KW-1185">Reference proteome</keyword>
<organism evidence="2 3">
    <name type="scientific">Haloactinospora alba</name>
    <dbReference type="NCBI Taxonomy" id="405555"/>
    <lineage>
        <taxon>Bacteria</taxon>
        <taxon>Bacillati</taxon>
        <taxon>Actinomycetota</taxon>
        <taxon>Actinomycetes</taxon>
        <taxon>Streptosporangiales</taxon>
        <taxon>Nocardiopsidaceae</taxon>
        <taxon>Haloactinospora</taxon>
    </lineage>
</organism>
<gene>
    <name evidence="2" type="ORF">FHX37_4307</name>
</gene>
<proteinExistence type="predicted"/>
<reference evidence="2 3" key="1">
    <citation type="submission" date="2019-06" db="EMBL/GenBank/DDBJ databases">
        <title>Sequencing the genomes of 1000 actinobacteria strains.</title>
        <authorList>
            <person name="Klenk H.-P."/>
        </authorList>
    </citation>
    <scope>NUCLEOTIDE SEQUENCE [LARGE SCALE GENOMIC DNA]</scope>
    <source>
        <strain evidence="2 3">DSM 45015</strain>
    </source>
</reference>